<accession>A0A4V2ES49</accession>
<dbReference type="GO" id="GO:0005886">
    <property type="term" value="C:plasma membrane"/>
    <property type="evidence" value="ECO:0007669"/>
    <property type="project" value="UniProtKB-SubCell"/>
</dbReference>
<feature type="transmembrane region" description="Helical" evidence="6">
    <location>
        <begin position="311"/>
        <end position="333"/>
    </location>
</feature>
<dbReference type="EMBL" id="SGWQ01000007">
    <property type="protein sequence ID" value="RZS36333.1"/>
    <property type="molecule type" value="Genomic_DNA"/>
</dbReference>
<feature type="domain" description="Copper resistance protein D" evidence="7">
    <location>
        <begin position="207"/>
        <end position="328"/>
    </location>
</feature>
<name>A0A4V2ES49_9PSEU</name>
<dbReference type="PANTHER" id="PTHR34820:SF4">
    <property type="entry name" value="INNER MEMBRANE PROTEIN YEBZ"/>
    <property type="match status" value="1"/>
</dbReference>
<evidence type="ECO:0000256" key="6">
    <source>
        <dbReference type="SAM" id="Phobius"/>
    </source>
</evidence>
<dbReference type="InterPro" id="IPR032694">
    <property type="entry name" value="CopC/D"/>
</dbReference>
<dbReference type="Proteomes" id="UP000294257">
    <property type="component" value="Unassembled WGS sequence"/>
</dbReference>
<reference evidence="8 9" key="1">
    <citation type="submission" date="2019-02" db="EMBL/GenBank/DDBJ databases">
        <title>Genomic Encyclopedia of Type Strains, Phase IV (KMG-IV): sequencing the most valuable type-strain genomes for metagenomic binning, comparative biology and taxonomic classification.</title>
        <authorList>
            <person name="Goeker M."/>
        </authorList>
    </citation>
    <scope>NUCLEOTIDE SEQUENCE [LARGE SCALE GENOMIC DNA]</scope>
    <source>
        <strain evidence="8 9">DSM 101727</strain>
    </source>
</reference>
<evidence type="ECO:0000256" key="1">
    <source>
        <dbReference type="ARBA" id="ARBA00004651"/>
    </source>
</evidence>
<evidence type="ECO:0000256" key="5">
    <source>
        <dbReference type="ARBA" id="ARBA00023136"/>
    </source>
</evidence>
<dbReference type="Pfam" id="PF05425">
    <property type="entry name" value="CopD"/>
    <property type="match status" value="1"/>
</dbReference>
<dbReference type="GO" id="GO:0006825">
    <property type="term" value="P:copper ion transport"/>
    <property type="evidence" value="ECO:0007669"/>
    <property type="project" value="InterPro"/>
</dbReference>
<dbReference type="PANTHER" id="PTHR34820">
    <property type="entry name" value="INNER MEMBRANE PROTEIN YEBZ"/>
    <property type="match status" value="1"/>
</dbReference>
<dbReference type="InterPro" id="IPR008457">
    <property type="entry name" value="Cu-R_CopD_dom"/>
</dbReference>
<feature type="transmembrane region" description="Helical" evidence="6">
    <location>
        <begin position="105"/>
        <end position="127"/>
    </location>
</feature>
<keyword evidence="2" id="KW-1003">Cell membrane</keyword>
<evidence type="ECO:0000256" key="3">
    <source>
        <dbReference type="ARBA" id="ARBA00022692"/>
    </source>
</evidence>
<sequence>MIASVAPDPAGAVGPDWTFSVVFATFRWAGYVGLALLAGGLMFLVACWSDGFRDRRVRRVLLAGWLVSMVSAIAVLPLQGIYLAGGSLSTPYSAALLEATLQLDYGRYVVARIVLLVVGGFLLALAVRDRPRSAVRAPRTISAVVLGLVLPVTWAGTGHANASGELTVPIAHVAHLVTSTCWLGGLTVLLFCVFRQDGTASEEEVGRVVARFSRVAAACVATLAATGVYRVLRDVGSVGELAGSTYGALLVFKIAAVVLVVWFGSMSRAVVRTRFSFRAAGAAAAGGGGRRGNRADRGAGGVPIASLRWSVLAEALIVLVVLGVTAVLVATPIGSH</sequence>
<evidence type="ECO:0000313" key="9">
    <source>
        <dbReference type="Proteomes" id="UP000294257"/>
    </source>
</evidence>
<feature type="transmembrane region" description="Helical" evidence="6">
    <location>
        <begin position="215"/>
        <end position="232"/>
    </location>
</feature>
<proteinExistence type="predicted"/>
<feature type="transmembrane region" description="Helical" evidence="6">
    <location>
        <begin position="169"/>
        <end position="194"/>
    </location>
</feature>
<evidence type="ECO:0000259" key="7">
    <source>
        <dbReference type="Pfam" id="PF05425"/>
    </source>
</evidence>
<keyword evidence="3 6" id="KW-0812">Transmembrane</keyword>
<keyword evidence="5 6" id="KW-0472">Membrane</keyword>
<evidence type="ECO:0000313" key="8">
    <source>
        <dbReference type="EMBL" id="RZS36333.1"/>
    </source>
</evidence>
<feature type="transmembrane region" description="Helical" evidence="6">
    <location>
        <begin position="28"/>
        <end position="48"/>
    </location>
</feature>
<organism evidence="8 9">
    <name type="scientific">Herbihabitans rhizosphaerae</name>
    <dbReference type="NCBI Taxonomy" id="1872711"/>
    <lineage>
        <taxon>Bacteria</taxon>
        <taxon>Bacillati</taxon>
        <taxon>Actinomycetota</taxon>
        <taxon>Actinomycetes</taxon>
        <taxon>Pseudonocardiales</taxon>
        <taxon>Pseudonocardiaceae</taxon>
        <taxon>Herbihabitans</taxon>
    </lineage>
</organism>
<protein>
    <submittedName>
        <fullName evidence="8">Putative copper export protein</fullName>
    </submittedName>
</protein>
<evidence type="ECO:0000256" key="2">
    <source>
        <dbReference type="ARBA" id="ARBA00022475"/>
    </source>
</evidence>
<keyword evidence="9" id="KW-1185">Reference proteome</keyword>
<feature type="transmembrane region" description="Helical" evidence="6">
    <location>
        <begin position="60"/>
        <end position="85"/>
    </location>
</feature>
<feature type="transmembrane region" description="Helical" evidence="6">
    <location>
        <begin position="139"/>
        <end position="157"/>
    </location>
</feature>
<comment type="subcellular location">
    <subcellularLocation>
        <location evidence="1">Cell membrane</location>
        <topology evidence="1">Multi-pass membrane protein</topology>
    </subcellularLocation>
</comment>
<gene>
    <name evidence="8" type="ORF">EV193_10714</name>
</gene>
<keyword evidence="4 6" id="KW-1133">Transmembrane helix</keyword>
<feature type="transmembrane region" description="Helical" evidence="6">
    <location>
        <begin position="244"/>
        <end position="264"/>
    </location>
</feature>
<dbReference type="AlphaFoldDB" id="A0A4V2ES49"/>
<dbReference type="RefSeq" id="WP_130345850.1">
    <property type="nucleotide sequence ID" value="NZ_SGWQ01000007.1"/>
</dbReference>
<evidence type="ECO:0000256" key="4">
    <source>
        <dbReference type="ARBA" id="ARBA00022989"/>
    </source>
</evidence>
<dbReference type="OrthoDB" id="3695826at2"/>
<comment type="caution">
    <text evidence="8">The sequence shown here is derived from an EMBL/GenBank/DDBJ whole genome shotgun (WGS) entry which is preliminary data.</text>
</comment>